<dbReference type="Gene3D" id="3.30.1490.20">
    <property type="entry name" value="ATP-grasp fold, A domain"/>
    <property type="match status" value="1"/>
</dbReference>
<dbReference type="Gene3D" id="3.30.470.20">
    <property type="entry name" value="ATP-grasp fold, B domain"/>
    <property type="match status" value="1"/>
</dbReference>
<keyword evidence="1" id="KW-0436">Ligase</keyword>
<dbReference type="InterPro" id="IPR052032">
    <property type="entry name" value="ATP-dep_AA_Ligase"/>
</dbReference>
<dbReference type="EMBL" id="AKKV01000039">
    <property type="protein sequence ID" value="EIT84141.1"/>
    <property type="molecule type" value="Genomic_DNA"/>
</dbReference>
<keyword evidence="2 4" id="KW-0547">Nucleotide-binding</keyword>
<dbReference type="GO" id="GO:0046872">
    <property type="term" value="F:metal ion binding"/>
    <property type="evidence" value="ECO:0007669"/>
    <property type="project" value="InterPro"/>
</dbReference>
<dbReference type="InterPro" id="IPR013815">
    <property type="entry name" value="ATP_grasp_subdomain_1"/>
</dbReference>
<keyword evidence="3 4" id="KW-0067">ATP-binding</keyword>
<evidence type="ECO:0000259" key="5">
    <source>
        <dbReference type="PROSITE" id="PS50975"/>
    </source>
</evidence>
<dbReference type="PANTHER" id="PTHR43585">
    <property type="entry name" value="FUMIPYRROLE BIOSYNTHESIS PROTEIN C"/>
    <property type="match status" value="1"/>
</dbReference>
<dbReference type="Pfam" id="PF13535">
    <property type="entry name" value="ATP-grasp_4"/>
    <property type="match status" value="1"/>
</dbReference>
<dbReference type="PATRIC" id="fig|1196324.3.peg.3452"/>
<dbReference type="Gene3D" id="3.40.50.20">
    <property type="match status" value="1"/>
</dbReference>
<organism evidence="6 7">
    <name type="scientific">Fictibacillus macauensis ZFHKF-1</name>
    <dbReference type="NCBI Taxonomy" id="1196324"/>
    <lineage>
        <taxon>Bacteria</taxon>
        <taxon>Bacillati</taxon>
        <taxon>Bacillota</taxon>
        <taxon>Bacilli</taxon>
        <taxon>Bacillales</taxon>
        <taxon>Fictibacillaceae</taxon>
        <taxon>Fictibacillus</taxon>
    </lineage>
</organism>
<protein>
    <recommendedName>
        <fullName evidence="5">ATP-grasp domain-containing protein</fullName>
    </recommendedName>
</protein>
<dbReference type="RefSeq" id="WP_007203449.1">
    <property type="nucleotide sequence ID" value="NZ_AKKV01000039.1"/>
</dbReference>
<dbReference type="STRING" id="1196324.A374_16889"/>
<dbReference type="InterPro" id="IPR011761">
    <property type="entry name" value="ATP-grasp"/>
</dbReference>
<evidence type="ECO:0000256" key="2">
    <source>
        <dbReference type="ARBA" id="ARBA00022741"/>
    </source>
</evidence>
<reference evidence="6 7" key="1">
    <citation type="journal article" date="2012" name="J. Bacteriol.">
        <title>Genome of Bacillus macauensis ZFHKF-1, a Long-Chain-Forming Bacterium.</title>
        <authorList>
            <person name="Cai L."/>
            <person name="Zhang T."/>
        </authorList>
    </citation>
    <scope>NUCLEOTIDE SEQUENCE [LARGE SCALE GENOMIC DNA]</scope>
    <source>
        <strain evidence="6 7">ZFHKF-1</strain>
    </source>
</reference>
<name>I8IXD1_9BACL</name>
<evidence type="ECO:0000256" key="1">
    <source>
        <dbReference type="ARBA" id="ARBA00022598"/>
    </source>
</evidence>
<accession>I8IXD1</accession>
<dbReference type="GO" id="GO:0016874">
    <property type="term" value="F:ligase activity"/>
    <property type="evidence" value="ECO:0007669"/>
    <property type="project" value="UniProtKB-KW"/>
</dbReference>
<dbReference type="eggNOG" id="COG0026">
    <property type="taxonomic scope" value="Bacteria"/>
</dbReference>
<gene>
    <name evidence="6" type="ORF">A374_16889</name>
</gene>
<dbReference type="Proteomes" id="UP000004080">
    <property type="component" value="Unassembled WGS sequence"/>
</dbReference>
<proteinExistence type="predicted"/>
<comment type="caution">
    <text evidence="6">The sequence shown here is derived from an EMBL/GenBank/DDBJ whole genome shotgun (WGS) entry which is preliminary data.</text>
</comment>
<dbReference type="PROSITE" id="PS50975">
    <property type="entry name" value="ATP_GRASP"/>
    <property type="match status" value="1"/>
</dbReference>
<evidence type="ECO:0000256" key="4">
    <source>
        <dbReference type="PROSITE-ProRule" id="PRU00409"/>
    </source>
</evidence>
<keyword evidence="7" id="KW-1185">Reference proteome</keyword>
<dbReference type="PANTHER" id="PTHR43585:SF2">
    <property type="entry name" value="ATP-GRASP ENZYME FSQD"/>
    <property type="match status" value="1"/>
</dbReference>
<dbReference type="GO" id="GO:0005524">
    <property type="term" value="F:ATP binding"/>
    <property type="evidence" value="ECO:0007669"/>
    <property type="project" value="UniProtKB-UniRule"/>
</dbReference>
<feature type="domain" description="ATP-grasp" evidence="5">
    <location>
        <begin position="139"/>
        <end position="327"/>
    </location>
</feature>
<dbReference type="AlphaFoldDB" id="I8IXD1"/>
<sequence length="420" mass="47959">MADSIKARNLGDKIEGDIMIQKSSLNNKRVLLINRFPYWLYCDKEFFLEGVENLCILHSKESRFDFPEDKYSSVVICDFSSEKEVNEAVEYLFGNHTFDVVINLSEPFMEMAAAIREKYAVQGMTKQTAEMFRNKIEMKKAVNNAGVLTPKYTSITCQEDIYNFYNQVGKSIIKPINGMGAYNTYVIEEFDDLSKVIRKIDDFKNYEMEQFITGEMFHCDSIIVNGTVELCSISRYSQPPLNYSNVDYLSSVMIGDKNLKEKIEKVNTQVINALNYKNGVTHLEVFLNEDEIIFCEIGARAGGSGIIPSIKSIYDINLFNADINCQLNDEVEISTADQMYAGWLIIFSKEGIVSDISSIEDFNFDWIYYKEIKAKRGDVLKSANKSTSSVAEFSVTGTSEADVLRKINMIRNDFTLDLFY</sequence>
<evidence type="ECO:0000313" key="6">
    <source>
        <dbReference type="EMBL" id="EIT84141.1"/>
    </source>
</evidence>
<dbReference type="OrthoDB" id="9803907at2"/>
<evidence type="ECO:0000313" key="7">
    <source>
        <dbReference type="Proteomes" id="UP000004080"/>
    </source>
</evidence>
<evidence type="ECO:0000256" key="3">
    <source>
        <dbReference type="ARBA" id="ARBA00022840"/>
    </source>
</evidence>
<dbReference type="SUPFAM" id="SSF56059">
    <property type="entry name" value="Glutathione synthetase ATP-binding domain-like"/>
    <property type="match status" value="1"/>
</dbReference>